<evidence type="ECO:0000256" key="1">
    <source>
        <dbReference type="ARBA" id="ARBA00022737"/>
    </source>
</evidence>
<proteinExistence type="predicted"/>
<feature type="compositionally biased region" description="Basic and acidic residues" evidence="5">
    <location>
        <begin position="2036"/>
        <end position="2051"/>
    </location>
</feature>
<evidence type="ECO:0000313" key="6">
    <source>
        <dbReference type="EMBL" id="CAF1252487.1"/>
    </source>
</evidence>
<evidence type="ECO:0000256" key="3">
    <source>
        <dbReference type="PROSITE-ProRule" id="PRU00023"/>
    </source>
</evidence>
<gene>
    <name evidence="6" type="ORF">PYM288_LOCUS27452</name>
</gene>
<dbReference type="SUPFAM" id="SSF58113">
    <property type="entry name" value="Apolipoprotein A-I"/>
    <property type="match status" value="1"/>
</dbReference>
<feature type="region of interest" description="Disordered" evidence="5">
    <location>
        <begin position="1939"/>
        <end position="1959"/>
    </location>
</feature>
<dbReference type="Gene3D" id="1.25.40.20">
    <property type="entry name" value="Ankyrin repeat-containing domain"/>
    <property type="match status" value="5"/>
</dbReference>
<keyword evidence="1" id="KW-0677">Repeat</keyword>
<keyword evidence="2 3" id="KW-0040">ANK repeat</keyword>
<organism evidence="6 7">
    <name type="scientific">Rotaria sordida</name>
    <dbReference type="NCBI Taxonomy" id="392033"/>
    <lineage>
        <taxon>Eukaryota</taxon>
        <taxon>Metazoa</taxon>
        <taxon>Spiralia</taxon>
        <taxon>Gnathifera</taxon>
        <taxon>Rotifera</taxon>
        <taxon>Eurotatoria</taxon>
        <taxon>Bdelloidea</taxon>
        <taxon>Philodinida</taxon>
        <taxon>Philodinidae</taxon>
        <taxon>Rotaria</taxon>
    </lineage>
</organism>
<name>A0A815A4M5_9BILA</name>
<dbReference type="SMART" id="SM00248">
    <property type="entry name" value="ANK"/>
    <property type="match status" value="11"/>
</dbReference>
<dbReference type="Pfam" id="PF13637">
    <property type="entry name" value="Ank_4"/>
    <property type="match status" value="1"/>
</dbReference>
<dbReference type="PANTHER" id="PTHR24173:SF74">
    <property type="entry name" value="ANKYRIN REPEAT DOMAIN-CONTAINING PROTEIN 16"/>
    <property type="match status" value="1"/>
</dbReference>
<feature type="repeat" description="ANK" evidence="3">
    <location>
        <begin position="549"/>
        <end position="581"/>
    </location>
</feature>
<feature type="repeat" description="ANK" evidence="3">
    <location>
        <begin position="1035"/>
        <end position="1067"/>
    </location>
</feature>
<evidence type="ECO:0000313" key="7">
    <source>
        <dbReference type="Proteomes" id="UP000663854"/>
    </source>
</evidence>
<feature type="repeat" description="ANK" evidence="3">
    <location>
        <begin position="944"/>
        <end position="977"/>
    </location>
</feature>
<feature type="region of interest" description="Disordered" evidence="5">
    <location>
        <begin position="2018"/>
        <end position="2051"/>
    </location>
</feature>
<feature type="compositionally biased region" description="Basic and acidic residues" evidence="5">
    <location>
        <begin position="1939"/>
        <end position="1949"/>
    </location>
</feature>
<dbReference type="InterPro" id="IPR036770">
    <property type="entry name" value="Ankyrin_rpt-contain_sf"/>
</dbReference>
<accession>A0A815A4M5</accession>
<evidence type="ECO:0000256" key="2">
    <source>
        <dbReference type="ARBA" id="ARBA00023043"/>
    </source>
</evidence>
<evidence type="ECO:0000256" key="4">
    <source>
        <dbReference type="SAM" id="Coils"/>
    </source>
</evidence>
<feature type="coiled-coil region" evidence="4">
    <location>
        <begin position="1279"/>
        <end position="1327"/>
    </location>
</feature>
<feature type="coiled-coil region" evidence="4">
    <location>
        <begin position="1804"/>
        <end position="1839"/>
    </location>
</feature>
<feature type="non-terminal residue" evidence="6">
    <location>
        <position position="1"/>
    </location>
</feature>
<sequence>IYSEQMGTGASGQKSPSQLAIALWKILENDIYGNGWFNLAQKYLLDGADITMPNKQGAYMTPFVVKKRQLNQQAGRQFQVDMYQAFIQLLVKRASELLVKALDQGGNSMTEIQFLVGTLNADCYQGETYGILGLLGHVLRQNGSAVRLEIVQFLIESDERNKLALGKRDQTTCIELANTVNKDKHVIDYLQQQLNMLLNKIPFQRDIPTEEINQWILNGADTEWVDENGDTVLYFEQLLVANKFEFCQTLLAANANTKFQNKRHQTPIDIAQSQPSINAELVKILKNQDVNNELKSAIVDHKPVDVMREILSRRADIKAITNVNQDTFLHLLLSNRNATPDLLNIFVNEYHADIHAMNLKGHRSIETLIISDYDDQSIESLMNEFFKFKQFTTDCFYNERLKLNLLAFADQQKKSKAKDLIQSELNQRLWKLCLDSVTHNSDGNNEEKEIEIRQELAKLVEYGAQIDHLHKQNKTDDDEWTVVHILCKLGNLKLLQYLIQNLKAKSYNQPTSKLADHPVSIAAEYGHLPIIHYLRETFDDVDLNVSNSNGDSPLHKAAKNNHFLVVRYLVLWGADPQTLNSAQQTPLQLVTSSNSTKQLIQFLEQLVDISTNTAEDKQPRLSSAHRPSDDFDYCKLVTPIQFYHSQPLFSDLAPESNRSSGIFGPSSPNERLHDAATNGDINMAQNAIASAADVRHRDQHGHCSYKQAMIKADEYRKKIPHSNEERQQYATMVHACSQVAQYISTVARNQLIESIKKSNVGRVMAFHQSGAPLTPDLLQLACTTSSDNIEIVDYLVCNSPDTYKAMFNFSINTDSPYATALKMKYTNIANYIQWRLTEQLSNAVTQNSTQLVRQLLLAGASADIINSKNLDQAIKSNNLKIVRALCEHGARLPTSVTSTNPQITSCLKRYKLNHDLREAAAKGKLEDIKLYHRRGADINAKNCHGATALLLTIQYGERYPIVHYLVSRGASMLHADSSQPSLLSLAKQRKYDKIDNYLSTQLNTQFLATILDNDTSQIDAFSKLSTDLFNCTDDEERTPLHYAVQYHGVDLVKWLCDRGSDPMKADQHGNYPITLATEKGDYAVVEYFITAHGATRTLQNRRGQDALAIARNKNYGEIIQLFDPSFKIDVKRKKILPPKYTNERLDRAAKNGEVLIIQEFIDQEYASLKDKTKQCQRMMEIAKQEKSYQVLSMLQPHYADLSQELTTEQRASRLVSLGEEYQTIFYSFMSSLSQVIADSDVKLDPESPDTYKNLLLNMKSKNGERLQKIDSIQTKSDSIELYQKELGDMQEKIANLDASVNKMKMERKELKKKIETYEKQLTNDTMSAIQKKDCYANKQTTEDALNALESSILLFKEAQTTANNKKKLLSYIHKTPNLFVFYTTIENRLQSLFNGVLAAQSNLFKTELVTPIAIGVTAGLEMFPIEAIPLSQFITVPTKYAVTRMVEAMDKRRQRSQWYNISILGNIEELQKAATTTAGLLTLYYNQQIEAIDTQSTAVKGSNLVSTGVAKIRQTVEGSPEPKNERTIVMVAQFIVEFLVDILTSQDRKDTSGKKTNQILKDKSLAEQLWLFIAKENMLNSSKWESAQAKLGLSLAKRMLVLRKRDKTFVNVQVRQLFGYVSLITGDGTVYRPNVKKDKKELEFDDIEDVFGYVYLDPFYSDDGTIINKIVKGRELEKSDSQPEEAKALSEKIDDNVHTLRGRISPTATIGNSSDGVTKRMALSIAETLKEHKIILTKDEVNDMVYKYQEGVTINVDSLRAEMKSSAAEFQTSIDAAYQKIGEDFKECTEKLIYQNQELFQKYSRQLTEQMNKSEQRLQEQITKRMNQIQDEMKSASEKMLAIANSAKQESSSAVVVSKKAQEVSIKCEQDAKTASEKAQELVLSTEKRKQEMQQAINDSMGLMRQTIEEQKEAYQTSLNDLQRQMRTDLENMRTAADISRRKAEEAERNSTNTASSMEELVRNQKTEMDRLLKNQKTETDRLLKNQKEETDKLLNDITKERKTYNDTIRDLQKQVERAENNARKAANESASAADSAKKALEKITKKTTTD</sequence>
<dbReference type="PROSITE" id="PS50297">
    <property type="entry name" value="ANK_REP_REGION"/>
    <property type="match status" value="2"/>
</dbReference>
<dbReference type="SUPFAM" id="SSF48403">
    <property type="entry name" value="Ankyrin repeat"/>
    <property type="match status" value="3"/>
</dbReference>
<feature type="compositionally biased region" description="Basic and acidic residues" evidence="5">
    <location>
        <begin position="2018"/>
        <end position="2027"/>
    </location>
</feature>
<evidence type="ECO:0000256" key="5">
    <source>
        <dbReference type="SAM" id="MobiDB-lite"/>
    </source>
</evidence>
<reference evidence="6" key="1">
    <citation type="submission" date="2021-02" db="EMBL/GenBank/DDBJ databases">
        <authorList>
            <person name="Nowell W R."/>
        </authorList>
    </citation>
    <scope>NUCLEOTIDE SEQUENCE</scope>
</reference>
<dbReference type="PANTHER" id="PTHR24173">
    <property type="entry name" value="ANKYRIN REPEAT CONTAINING"/>
    <property type="match status" value="1"/>
</dbReference>
<dbReference type="EMBL" id="CAJNOH010001814">
    <property type="protein sequence ID" value="CAF1252487.1"/>
    <property type="molecule type" value="Genomic_DNA"/>
</dbReference>
<dbReference type="InterPro" id="IPR002110">
    <property type="entry name" value="Ankyrin_rpt"/>
</dbReference>
<comment type="caution">
    <text evidence="6">The sequence shown here is derived from an EMBL/GenBank/DDBJ whole genome shotgun (WGS) entry which is preliminary data.</text>
</comment>
<dbReference type="PROSITE" id="PS50088">
    <property type="entry name" value="ANK_REPEAT"/>
    <property type="match status" value="3"/>
</dbReference>
<keyword evidence="4" id="KW-0175">Coiled coil</keyword>
<dbReference type="Pfam" id="PF12796">
    <property type="entry name" value="Ank_2"/>
    <property type="match status" value="1"/>
</dbReference>
<protein>
    <submittedName>
        <fullName evidence="6">Uncharacterized protein</fullName>
    </submittedName>
</protein>
<dbReference type="Proteomes" id="UP000663854">
    <property type="component" value="Unassembled WGS sequence"/>
</dbReference>